<reference evidence="5" key="1">
    <citation type="submission" date="2022-11" db="EMBL/GenBank/DDBJ databases">
        <title>High-quality draft genome sequence of Galbibacter sp. strain CMA-7.</title>
        <authorList>
            <person name="Wei L."/>
            <person name="Dong C."/>
            <person name="Shao Z."/>
        </authorList>
    </citation>
    <scope>NUCLEOTIDE SEQUENCE</scope>
    <source>
        <strain evidence="5">CMA-7</strain>
    </source>
</reference>
<dbReference type="Gene3D" id="3.40.50.1820">
    <property type="entry name" value="alpha/beta hydrolase"/>
    <property type="match status" value="1"/>
</dbReference>
<dbReference type="PIRSF" id="PIRSF005211">
    <property type="entry name" value="Ab_hydro_YheT"/>
    <property type="match status" value="1"/>
</dbReference>
<dbReference type="PROSITE" id="PS01133">
    <property type="entry name" value="UPF0017"/>
    <property type="match status" value="1"/>
</dbReference>
<dbReference type="InterPro" id="IPR050960">
    <property type="entry name" value="AB_hydrolase_4_sf"/>
</dbReference>
<dbReference type="InterPro" id="IPR000952">
    <property type="entry name" value="AB_hydrolase_4_CS"/>
</dbReference>
<dbReference type="Pfam" id="PF12146">
    <property type="entry name" value="Hydrolase_4"/>
    <property type="match status" value="1"/>
</dbReference>
<dbReference type="EMBL" id="JAPMUA010000004">
    <property type="protein sequence ID" value="MDG3586638.1"/>
    <property type="molecule type" value="Genomic_DNA"/>
</dbReference>
<evidence type="ECO:0000259" key="4">
    <source>
        <dbReference type="Pfam" id="PF12146"/>
    </source>
</evidence>
<evidence type="ECO:0000313" key="5">
    <source>
        <dbReference type="EMBL" id="MDG3586638.1"/>
    </source>
</evidence>
<name>A0ABT6FTN4_9FLAO</name>
<evidence type="ECO:0000256" key="2">
    <source>
        <dbReference type="ARBA" id="ARBA00022487"/>
    </source>
</evidence>
<dbReference type="PANTHER" id="PTHR10794">
    <property type="entry name" value="ABHYDROLASE DOMAIN-CONTAINING PROTEIN"/>
    <property type="match status" value="1"/>
</dbReference>
<keyword evidence="3 5" id="KW-0378">Hydrolase</keyword>
<organism evidence="5 6">
    <name type="scientific">Galbibacter pacificus</name>
    <dbReference type="NCBI Taxonomy" id="2996052"/>
    <lineage>
        <taxon>Bacteria</taxon>
        <taxon>Pseudomonadati</taxon>
        <taxon>Bacteroidota</taxon>
        <taxon>Flavobacteriia</taxon>
        <taxon>Flavobacteriales</taxon>
        <taxon>Flavobacteriaceae</taxon>
        <taxon>Galbibacter</taxon>
    </lineage>
</organism>
<dbReference type="InterPro" id="IPR022742">
    <property type="entry name" value="Hydrolase_4"/>
</dbReference>
<feature type="domain" description="Serine aminopeptidase S33" evidence="4">
    <location>
        <begin position="58"/>
        <end position="271"/>
    </location>
</feature>
<dbReference type="RefSeq" id="WP_277900366.1">
    <property type="nucleotide sequence ID" value="NZ_JAPMUA010000004.1"/>
</dbReference>
<evidence type="ECO:0000256" key="3">
    <source>
        <dbReference type="ARBA" id="ARBA00022801"/>
    </source>
</evidence>
<dbReference type="PANTHER" id="PTHR10794:SF94">
    <property type="entry name" value="ESTERASE YHET-RELATED"/>
    <property type="match status" value="1"/>
</dbReference>
<evidence type="ECO:0000313" key="6">
    <source>
        <dbReference type="Proteomes" id="UP001153642"/>
    </source>
</evidence>
<dbReference type="Proteomes" id="UP001153642">
    <property type="component" value="Unassembled WGS sequence"/>
</dbReference>
<keyword evidence="6" id="KW-1185">Reference proteome</keyword>
<sequence>MPLVPSNYNPPHLFKNGHFSTIYSGLIRQVKGISQERERIQTPDNDFIDIDWSYSVKKTEKAVVILHGLEGNAQRPYITGSAKIFNENNFDAVSINYRSCSGLPNKTFKSYHSGATNDVELVIHHLIKKGTYKTIVLNGFSLGGNLVLKYLGTHNIPKEIKAAVAVSVPCDLYGSMLEIHKLKNTIYAKRFKKTLLKKLRQKQAAFPDQVSLEEIDSIKTLKDFDDLYTSRAHGFYDALDYYDKSSSVNNLKNIEVPCLILNAQNDSFLSPSCYPSEISKNKDNLYLEIPKYGGHVGFFDSDNVFYNEKRAIAFVKNIVK</sequence>
<gene>
    <name evidence="5" type="ORF">OSR52_12245</name>
</gene>
<dbReference type="InterPro" id="IPR029058">
    <property type="entry name" value="AB_hydrolase_fold"/>
</dbReference>
<comment type="caution">
    <text evidence="5">The sequence shown here is derived from an EMBL/GenBank/DDBJ whole genome shotgun (WGS) entry which is preliminary data.</text>
</comment>
<proteinExistence type="inferred from homology"/>
<evidence type="ECO:0000256" key="1">
    <source>
        <dbReference type="ARBA" id="ARBA00010884"/>
    </source>
</evidence>
<protein>
    <submittedName>
        <fullName evidence="5">Alpha/beta fold hydrolase</fullName>
    </submittedName>
</protein>
<keyword evidence="2" id="KW-0719">Serine esterase</keyword>
<comment type="similarity">
    <text evidence="1">Belongs to the AB hydrolase superfamily. AB hydrolase 4 family.</text>
</comment>
<dbReference type="GO" id="GO:0016787">
    <property type="term" value="F:hydrolase activity"/>
    <property type="evidence" value="ECO:0007669"/>
    <property type="project" value="UniProtKB-KW"/>
</dbReference>
<dbReference type="InterPro" id="IPR012020">
    <property type="entry name" value="ABHD4"/>
</dbReference>
<dbReference type="SUPFAM" id="SSF53474">
    <property type="entry name" value="alpha/beta-Hydrolases"/>
    <property type="match status" value="1"/>
</dbReference>
<accession>A0ABT6FTN4</accession>